<sequence length="179" mass="18846">MNWYYSQQKKPPGRPQPGEQHRALAVLTKHRPQQAAGVAAHAGAEGGGEVERGGVVVTQMAEDEQRPGVQDIFCRTWNGTRDPVLEVVICPDVQTRSLTFFALGGDRGVIDSPNPPPPPLPPPGMWRRVPAGGVPGPASKPLADTAAAPVTAPPLLLRSPAVVWVAELLLVAVSAVVSP</sequence>
<dbReference type="EMBL" id="GL378361">
    <property type="protein sequence ID" value="EFJ44858.1"/>
    <property type="molecule type" value="Genomic_DNA"/>
</dbReference>
<organism evidence="2">
    <name type="scientific">Volvox carteri f. nagariensis</name>
    <dbReference type="NCBI Taxonomy" id="3068"/>
    <lineage>
        <taxon>Eukaryota</taxon>
        <taxon>Viridiplantae</taxon>
        <taxon>Chlorophyta</taxon>
        <taxon>core chlorophytes</taxon>
        <taxon>Chlorophyceae</taxon>
        <taxon>CS clade</taxon>
        <taxon>Chlamydomonadales</taxon>
        <taxon>Volvocaceae</taxon>
        <taxon>Volvox</taxon>
    </lineage>
</organism>
<evidence type="ECO:0000313" key="1">
    <source>
        <dbReference type="EMBL" id="EFJ44858.1"/>
    </source>
</evidence>
<proteinExistence type="predicted"/>
<evidence type="ECO:0000313" key="2">
    <source>
        <dbReference type="Proteomes" id="UP000001058"/>
    </source>
</evidence>
<keyword evidence="2" id="KW-1185">Reference proteome</keyword>
<accession>D8U614</accession>
<dbReference type="Proteomes" id="UP000001058">
    <property type="component" value="Unassembled WGS sequence"/>
</dbReference>
<dbReference type="GeneID" id="9617304"/>
<name>D8U614_VOLCA</name>
<protein>
    <submittedName>
        <fullName evidence="1">Uncharacterized protein</fullName>
    </submittedName>
</protein>
<dbReference type="KEGG" id="vcn:VOLCADRAFT_106236"/>
<reference evidence="1 2" key="1">
    <citation type="journal article" date="2010" name="Science">
        <title>Genomic analysis of organismal complexity in the multicellular green alga Volvox carteri.</title>
        <authorList>
            <person name="Prochnik S.E."/>
            <person name="Umen J."/>
            <person name="Nedelcu A.M."/>
            <person name="Hallmann A."/>
            <person name="Miller S.M."/>
            <person name="Nishii I."/>
            <person name="Ferris P."/>
            <person name="Kuo A."/>
            <person name="Mitros T."/>
            <person name="Fritz-Laylin L.K."/>
            <person name="Hellsten U."/>
            <person name="Chapman J."/>
            <person name="Simakov O."/>
            <person name="Rensing S.A."/>
            <person name="Terry A."/>
            <person name="Pangilinan J."/>
            <person name="Kapitonov V."/>
            <person name="Jurka J."/>
            <person name="Salamov A."/>
            <person name="Shapiro H."/>
            <person name="Schmutz J."/>
            <person name="Grimwood J."/>
            <person name="Lindquist E."/>
            <person name="Lucas S."/>
            <person name="Grigoriev I.V."/>
            <person name="Schmitt R."/>
            <person name="Kirk D."/>
            <person name="Rokhsar D.S."/>
        </authorList>
    </citation>
    <scope>NUCLEOTIDE SEQUENCE [LARGE SCALE GENOMIC DNA]</scope>
    <source>
        <strain evidence="2">f. Nagariensis / Eve</strain>
    </source>
</reference>
<dbReference type="AlphaFoldDB" id="D8U614"/>
<gene>
    <name evidence="1" type="ORF">VOLCADRAFT_106236</name>
</gene>
<dbReference type="RefSeq" id="XP_002954141.1">
    <property type="nucleotide sequence ID" value="XM_002954095.1"/>
</dbReference>
<dbReference type="InParanoid" id="D8U614"/>